<dbReference type="EMBL" id="NQWH01000032">
    <property type="protein sequence ID" value="PHP26614.1"/>
    <property type="molecule type" value="Genomic_DNA"/>
</dbReference>
<dbReference type="InterPro" id="IPR017871">
    <property type="entry name" value="ABC_transporter-like_CS"/>
</dbReference>
<proteinExistence type="inferred from homology"/>
<keyword evidence="3" id="KW-0813">Transport</keyword>
<keyword evidence="6" id="KW-0547">Nucleotide-binding</keyword>
<evidence type="ECO:0000256" key="6">
    <source>
        <dbReference type="ARBA" id="ARBA00022741"/>
    </source>
</evidence>
<dbReference type="PANTHER" id="PTHR43297:SF14">
    <property type="entry name" value="ATPASE AAA-TYPE CORE DOMAIN-CONTAINING PROTEIN"/>
    <property type="match status" value="1"/>
</dbReference>
<evidence type="ECO:0000313" key="13">
    <source>
        <dbReference type="Proteomes" id="UP000221860"/>
    </source>
</evidence>
<dbReference type="GO" id="GO:0016887">
    <property type="term" value="F:ATP hydrolysis activity"/>
    <property type="evidence" value="ECO:0007669"/>
    <property type="project" value="InterPro"/>
</dbReference>
<evidence type="ECO:0000259" key="11">
    <source>
        <dbReference type="PROSITE" id="PS50893"/>
    </source>
</evidence>
<dbReference type="GO" id="GO:0005886">
    <property type="term" value="C:plasma membrane"/>
    <property type="evidence" value="ECO:0007669"/>
    <property type="project" value="UniProtKB-SubCell"/>
</dbReference>
<dbReference type="PROSITE" id="PS00211">
    <property type="entry name" value="ABC_TRANSPORTER_1"/>
    <property type="match status" value="1"/>
</dbReference>
<evidence type="ECO:0000313" key="12">
    <source>
        <dbReference type="EMBL" id="PHP26614.1"/>
    </source>
</evidence>
<protein>
    <submittedName>
        <fullName evidence="12">ABC transporter ATP-binding protein</fullName>
    </submittedName>
</protein>
<evidence type="ECO:0000256" key="3">
    <source>
        <dbReference type="ARBA" id="ARBA00022448"/>
    </source>
</evidence>
<evidence type="ECO:0000256" key="9">
    <source>
        <dbReference type="ARBA" id="ARBA00023136"/>
    </source>
</evidence>
<dbReference type="CDD" id="cd03257">
    <property type="entry name" value="ABC_NikE_OppD_transporters"/>
    <property type="match status" value="2"/>
</dbReference>
<keyword evidence="9" id="KW-0472">Membrane</keyword>
<dbReference type="GO" id="GO:0005524">
    <property type="term" value="F:ATP binding"/>
    <property type="evidence" value="ECO:0007669"/>
    <property type="project" value="UniProtKB-KW"/>
</dbReference>
<comment type="caution">
    <text evidence="12">The sequence shown here is derived from an EMBL/GenBank/DDBJ whole genome shotgun (WGS) entry which is preliminary data.</text>
</comment>
<gene>
    <name evidence="12" type="ORF">CJ301_15640</name>
</gene>
<dbReference type="SUPFAM" id="SSF52540">
    <property type="entry name" value="P-loop containing nucleoside triphosphate hydrolases"/>
    <property type="match status" value="2"/>
</dbReference>
<keyword evidence="4" id="KW-1003">Cell membrane</keyword>
<evidence type="ECO:0000256" key="4">
    <source>
        <dbReference type="ARBA" id="ARBA00022475"/>
    </source>
</evidence>
<evidence type="ECO:0000256" key="10">
    <source>
        <dbReference type="SAM" id="MobiDB-lite"/>
    </source>
</evidence>
<feature type="region of interest" description="Disordered" evidence="10">
    <location>
        <begin position="264"/>
        <end position="285"/>
    </location>
</feature>
<organism evidence="12 13">
    <name type="scientific">Limimaricola cinnabarinus</name>
    <dbReference type="NCBI Taxonomy" id="1125964"/>
    <lineage>
        <taxon>Bacteria</taxon>
        <taxon>Pseudomonadati</taxon>
        <taxon>Pseudomonadota</taxon>
        <taxon>Alphaproteobacteria</taxon>
        <taxon>Rhodobacterales</taxon>
        <taxon>Paracoccaceae</taxon>
        <taxon>Limimaricola</taxon>
    </lineage>
</organism>
<evidence type="ECO:0000256" key="5">
    <source>
        <dbReference type="ARBA" id="ARBA00022519"/>
    </source>
</evidence>
<dbReference type="Gene3D" id="3.40.50.300">
    <property type="entry name" value="P-loop containing nucleotide triphosphate hydrolases"/>
    <property type="match status" value="2"/>
</dbReference>
<dbReference type="SMART" id="SM00382">
    <property type="entry name" value="AAA"/>
    <property type="match status" value="2"/>
</dbReference>
<comment type="similarity">
    <text evidence="2">Belongs to the ABC transporter superfamily.</text>
</comment>
<keyword evidence="8" id="KW-1278">Translocase</keyword>
<dbReference type="PANTHER" id="PTHR43297">
    <property type="entry name" value="OLIGOPEPTIDE TRANSPORT ATP-BINDING PROTEIN APPD"/>
    <property type="match status" value="1"/>
</dbReference>
<keyword evidence="7 12" id="KW-0067">ATP-binding</keyword>
<evidence type="ECO:0000256" key="7">
    <source>
        <dbReference type="ARBA" id="ARBA00022840"/>
    </source>
</evidence>
<dbReference type="OrthoDB" id="9802264at2"/>
<comment type="subcellular location">
    <subcellularLocation>
        <location evidence="1">Cell inner membrane</location>
        <topology evidence="1">Peripheral membrane protein</topology>
    </subcellularLocation>
</comment>
<sequence length="554" mass="60048">MSKKVLLETRDLSVAFGDKLALDRVNIALAENEVVGIVGETGAGKSLLARSLIGLLPPGAERTNGDVWSDGRALSTMSPAELRNLRGGVVSLIGTNAKALLDPVQPVGEQVATVLRSHRRLSHRAARQAAVKLFRQVGITDPESRATAYPHQLSGGMAQRIVIAMALVAGPKVVLADDATLGLDATIQVQVLDLLVERCRTEGLGTLIITHDLGIVSQYCDRVAIMKGGQIVEQNDVSAFLAGPQTSYGQELLKAAKVRPTLIKGDGDGDGETLPKVGDGTRTGPKSSPLLQIRDMVKHFRGRDGGVVKAVDEISIEIGRGETLALVGESGSGKTTAGQCIVRLLDINCGEIVFDGKEIGNLPASEFRAMRKRIQMVFQEPYVALNPRWRVEDLISEPLSLDETVRSAADRRSRVLEMLEAVRLPKTLAKVFPHELTAGEQKRVGMARALATRPDFVVFDEPTTALDIRVRAQIIDLIRTLQREMGLSALFITHDLNSVRSLAHRVAVMRYGKIVETGDTSTIFERPGHDYTRMLLDAELPIERVAEKDLMGAI</sequence>
<dbReference type="InterPro" id="IPR050388">
    <property type="entry name" value="ABC_Ni/Peptide_Import"/>
</dbReference>
<name>A0A2G1MD00_9RHOB</name>
<dbReference type="RefSeq" id="WP_099278301.1">
    <property type="nucleotide sequence ID" value="NZ_KZ304972.1"/>
</dbReference>
<dbReference type="Proteomes" id="UP000221860">
    <property type="component" value="Unassembled WGS sequence"/>
</dbReference>
<feature type="domain" description="ABC transporter" evidence="11">
    <location>
        <begin position="291"/>
        <end position="536"/>
    </location>
</feature>
<feature type="domain" description="ABC transporter" evidence="11">
    <location>
        <begin position="7"/>
        <end position="253"/>
    </location>
</feature>
<keyword evidence="5" id="KW-0997">Cell inner membrane</keyword>
<dbReference type="Pfam" id="PF00005">
    <property type="entry name" value="ABC_tran"/>
    <property type="match status" value="2"/>
</dbReference>
<keyword evidence="13" id="KW-1185">Reference proteome</keyword>
<dbReference type="AlphaFoldDB" id="A0A2G1MD00"/>
<evidence type="ECO:0000256" key="8">
    <source>
        <dbReference type="ARBA" id="ARBA00022967"/>
    </source>
</evidence>
<dbReference type="InterPro" id="IPR003593">
    <property type="entry name" value="AAA+_ATPase"/>
</dbReference>
<accession>A0A2G1MD00</accession>
<dbReference type="InterPro" id="IPR003439">
    <property type="entry name" value="ABC_transporter-like_ATP-bd"/>
</dbReference>
<dbReference type="InterPro" id="IPR027417">
    <property type="entry name" value="P-loop_NTPase"/>
</dbReference>
<dbReference type="PROSITE" id="PS50893">
    <property type="entry name" value="ABC_TRANSPORTER_2"/>
    <property type="match status" value="2"/>
</dbReference>
<reference evidence="12 13" key="1">
    <citation type="submission" date="2017-08" db="EMBL/GenBank/DDBJ databases">
        <title>Draft Genome Sequence of Loktanella cinnabarina Strain XM1, Isolated from Coastal Surface Water.</title>
        <authorList>
            <person name="Ma R."/>
            <person name="Wang J."/>
            <person name="Wang Q."/>
            <person name="Ma Z."/>
            <person name="Li J."/>
            <person name="Chen L."/>
        </authorList>
    </citation>
    <scope>NUCLEOTIDE SEQUENCE [LARGE SCALE GENOMIC DNA]</scope>
    <source>
        <strain evidence="12 13">XM1</strain>
    </source>
</reference>
<evidence type="ECO:0000256" key="2">
    <source>
        <dbReference type="ARBA" id="ARBA00005417"/>
    </source>
</evidence>
<evidence type="ECO:0000256" key="1">
    <source>
        <dbReference type="ARBA" id="ARBA00004417"/>
    </source>
</evidence>